<evidence type="ECO:0000256" key="9">
    <source>
        <dbReference type="ARBA" id="ARBA00022792"/>
    </source>
</evidence>
<keyword evidence="9" id="KW-0999">Mitochondrion inner membrane</keyword>
<feature type="disulfide bond" evidence="16">
    <location>
        <begin position="14"/>
        <end position="50"/>
    </location>
</feature>
<accession>A0A553HYB0</accession>
<dbReference type="GO" id="GO:0032981">
    <property type="term" value="P:mitochondrial respiratory chain complex I assembly"/>
    <property type="evidence" value="ECO:0007669"/>
    <property type="project" value="TreeGrafter"/>
</dbReference>
<dbReference type="GO" id="GO:0005743">
    <property type="term" value="C:mitochondrial inner membrane"/>
    <property type="evidence" value="ECO:0007669"/>
    <property type="project" value="UniProtKB-SubCell"/>
</dbReference>
<organism evidence="18 19">
    <name type="scientific">Xylaria flabelliformis</name>
    <dbReference type="NCBI Taxonomy" id="2512241"/>
    <lineage>
        <taxon>Eukaryota</taxon>
        <taxon>Fungi</taxon>
        <taxon>Dikarya</taxon>
        <taxon>Ascomycota</taxon>
        <taxon>Pezizomycotina</taxon>
        <taxon>Sordariomycetes</taxon>
        <taxon>Xylariomycetidae</taxon>
        <taxon>Xylariales</taxon>
        <taxon>Xylariaceae</taxon>
        <taxon>Xylaria</taxon>
    </lineage>
</organism>
<evidence type="ECO:0000256" key="11">
    <source>
        <dbReference type="ARBA" id="ARBA00023128"/>
    </source>
</evidence>
<dbReference type="PANTHER" id="PTHR15224">
    <property type="entry name" value="NADH DEHYDROGENASE [UBIQUINONE] IRON-SULFUR PROTEIN 5"/>
    <property type="match status" value="1"/>
</dbReference>
<evidence type="ECO:0000256" key="13">
    <source>
        <dbReference type="ARBA" id="ARBA00023157"/>
    </source>
</evidence>
<dbReference type="Proteomes" id="UP000319160">
    <property type="component" value="Unassembled WGS sequence"/>
</dbReference>
<keyword evidence="7" id="KW-0813">Transport</keyword>
<comment type="caution">
    <text evidence="18">The sequence shown here is derived from an EMBL/GenBank/DDBJ whole genome shotgun (WGS) entry which is preliminary data.</text>
</comment>
<evidence type="ECO:0000256" key="15">
    <source>
        <dbReference type="ARBA" id="ARBA00032739"/>
    </source>
</evidence>
<dbReference type="CDD" id="cd24141">
    <property type="entry name" value="NDUFS5-like"/>
    <property type="match status" value="1"/>
</dbReference>
<protein>
    <recommendedName>
        <fullName evidence="6">NADH dehydrogenase [ubiquinone] iron-sulfur protein 5</fullName>
    </recommendedName>
    <alternativeName>
        <fullName evidence="14">Complex I-15 kDa</fullName>
    </alternativeName>
    <alternativeName>
        <fullName evidence="15">NADH-ubiquinone oxidoreductase 15 kDa subunit</fullName>
    </alternativeName>
</protein>
<dbReference type="AlphaFoldDB" id="A0A553HYB0"/>
<evidence type="ECO:0000256" key="12">
    <source>
        <dbReference type="ARBA" id="ARBA00023136"/>
    </source>
</evidence>
<comment type="function">
    <text evidence="1">Accessory subunit of the mitochondrial membrane respiratory chain NADH dehydrogenase (Complex I), that is believed not to be involved in catalysis. Complex I functions in the transfer of electrons from NADH to the respiratory chain. The immediate electron acceptor for the enzyme is believed to be ubiquinone.</text>
</comment>
<evidence type="ECO:0000256" key="10">
    <source>
        <dbReference type="ARBA" id="ARBA00022982"/>
    </source>
</evidence>
<comment type="subcellular location">
    <subcellularLocation>
        <location evidence="3">Mitochondrion inner membrane</location>
        <topology evidence="3">Peripheral membrane protein</topology>
    </subcellularLocation>
    <subcellularLocation>
        <location evidence="2">Mitochondrion intermembrane space</location>
    </subcellularLocation>
</comment>
<sequence length="685" mass="76146">MASGYGLHGGPGRCFPFWQEVLACYVVNTSSEDDTGKKKCAPILEDYYECLHHKKEAARVKQLQAAYRKAEAASPRDNAPSAGQIRNLGLLDKEEDTKKKALPYAEALGGIDISIHASLEARQVTEFPHPDGSSVCLLRAKTLPVICDAATGAGRSSQPDTLSASENIDPTRLKKVNPRISVYIPSLPGEQFWLRYVISQSPPPSRCVFFKMTMNGRHISSWGINTNTHSTGLVVRALYQPEDKWGDACGYNEAGFPGIETRYFHFMPGLDKKSAAEDGGIIEVQVFRCKGRKRIALELDPYRNQERYGITLAFISSPSGGLVDNPEDATYYNYYLIDAKDSPYATFCFHYRSMKYLKQLNLIPQLDMSPACRSSLDTRRERSSEKSRSQSSSPLARRFTFDGTTLESQVFDDNFSAIGDEVSHTETHAQEEYFLKTPPELSSSLRGVDVKATSQTPEIEPLGEVQQRPLPEIPNVQMRPTSASSLRSNCPSLTPSLRLYVESDDFENEEIRLSTAKPMLISSESMQALELVDTGAEEGASFSDYASSPGSTEASRSPRLPSPRGYIPTTGSFLERHLTQYDSPIARSSPSQTQNMPSSKTDEPLTTSQIEPRTVALNLTEAEWLRHSPSPLQGKEKRAQRLWSPQPRTCIDGAVEVSDSDGRRDTRNMEHHVEVTDRAPMGNWI</sequence>
<evidence type="ECO:0000313" key="18">
    <source>
        <dbReference type="EMBL" id="TRX92934.1"/>
    </source>
</evidence>
<keyword evidence="19" id="KW-1185">Reference proteome</keyword>
<feature type="compositionally biased region" description="Polar residues" evidence="17">
    <location>
        <begin position="544"/>
        <end position="555"/>
    </location>
</feature>
<evidence type="ECO:0000256" key="5">
    <source>
        <dbReference type="ARBA" id="ARBA00011261"/>
    </source>
</evidence>
<dbReference type="InterPro" id="IPR019342">
    <property type="entry name" value="NADH_UbQ_OxRdtase_FeS-su5"/>
</dbReference>
<evidence type="ECO:0000256" key="2">
    <source>
        <dbReference type="ARBA" id="ARBA00004569"/>
    </source>
</evidence>
<feature type="region of interest" description="Disordered" evidence="17">
    <location>
        <begin position="584"/>
        <end position="609"/>
    </location>
</feature>
<dbReference type="OrthoDB" id="436496at2759"/>
<evidence type="ECO:0000313" key="19">
    <source>
        <dbReference type="Proteomes" id="UP000319160"/>
    </source>
</evidence>
<dbReference type="GO" id="GO:0005758">
    <property type="term" value="C:mitochondrial intermembrane space"/>
    <property type="evidence" value="ECO:0007669"/>
    <property type="project" value="UniProtKB-SubCell"/>
</dbReference>
<name>A0A553HYB0_9PEZI</name>
<dbReference type="EMBL" id="VFLP01000032">
    <property type="protein sequence ID" value="TRX92934.1"/>
    <property type="molecule type" value="Genomic_DNA"/>
</dbReference>
<keyword evidence="13 16" id="KW-1015">Disulfide bond</keyword>
<evidence type="ECO:0000256" key="3">
    <source>
        <dbReference type="ARBA" id="ARBA00004637"/>
    </source>
</evidence>
<evidence type="ECO:0000256" key="4">
    <source>
        <dbReference type="ARBA" id="ARBA00007372"/>
    </source>
</evidence>
<evidence type="ECO:0000256" key="7">
    <source>
        <dbReference type="ARBA" id="ARBA00022448"/>
    </source>
</evidence>
<gene>
    <name evidence="18" type="ORF">FHL15_006072</name>
</gene>
<comment type="subunit">
    <text evidence="5">Mammalian complex I is composed of 45 different subunits. This is a component of the iron-sulfur (IP) fragment of the enzyme.</text>
</comment>
<feature type="compositionally biased region" description="Basic and acidic residues" evidence="17">
    <location>
        <begin position="376"/>
        <end position="388"/>
    </location>
</feature>
<keyword evidence="8" id="KW-0679">Respiratory chain</keyword>
<proteinExistence type="inferred from homology"/>
<evidence type="ECO:0000256" key="1">
    <source>
        <dbReference type="ARBA" id="ARBA00003195"/>
    </source>
</evidence>
<comment type="similarity">
    <text evidence="4">Belongs to the complex I NDUFS5 subunit family.</text>
</comment>
<feature type="region of interest" description="Disordered" evidence="17">
    <location>
        <begin position="540"/>
        <end position="570"/>
    </location>
</feature>
<keyword evidence="10" id="KW-0249">Electron transport</keyword>
<evidence type="ECO:0000256" key="6">
    <source>
        <dbReference type="ARBA" id="ARBA00013482"/>
    </source>
</evidence>
<evidence type="ECO:0000256" key="16">
    <source>
        <dbReference type="PIRSR" id="PIRSR619342-50"/>
    </source>
</evidence>
<dbReference type="STRING" id="2512241.A0A553HYB0"/>
<keyword evidence="12" id="KW-0472">Membrane</keyword>
<reference evidence="19" key="1">
    <citation type="submission" date="2019-06" db="EMBL/GenBank/DDBJ databases">
        <title>Draft genome sequence of the griseofulvin-producing fungus Xylaria cubensis strain G536.</title>
        <authorList>
            <person name="Mead M.E."/>
            <person name="Raja H.A."/>
            <person name="Steenwyk J.L."/>
            <person name="Knowles S.L."/>
            <person name="Oberlies N.H."/>
            <person name="Rokas A."/>
        </authorList>
    </citation>
    <scope>NUCLEOTIDE SEQUENCE [LARGE SCALE GENOMIC DNA]</scope>
    <source>
        <strain evidence="19">G536</strain>
    </source>
</reference>
<feature type="region of interest" description="Disordered" evidence="17">
    <location>
        <begin position="373"/>
        <end position="398"/>
    </location>
</feature>
<keyword evidence="11" id="KW-0496">Mitochondrion</keyword>
<evidence type="ECO:0000256" key="8">
    <source>
        <dbReference type="ARBA" id="ARBA00022660"/>
    </source>
</evidence>
<evidence type="ECO:0000256" key="17">
    <source>
        <dbReference type="SAM" id="MobiDB-lite"/>
    </source>
</evidence>
<feature type="disulfide bond" evidence="16">
    <location>
        <begin position="24"/>
        <end position="40"/>
    </location>
</feature>
<dbReference type="PANTHER" id="PTHR15224:SF1">
    <property type="entry name" value="NADH DEHYDROGENASE [UBIQUINONE] IRON-SULFUR PROTEIN 5"/>
    <property type="match status" value="1"/>
</dbReference>
<evidence type="ECO:0000256" key="14">
    <source>
        <dbReference type="ARBA" id="ARBA00031222"/>
    </source>
</evidence>